<evidence type="ECO:0000259" key="1">
    <source>
        <dbReference type="Pfam" id="PF01551"/>
    </source>
</evidence>
<dbReference type="PANTHER" id="PTHR21666:SF270">
    <property type="entry name" value="MUREIN HYDROLASE ACTIVATOR ENVC"/>
    <property type="match status" value="1"/>
</dbReference>
<dbReference type="STRING" id="1798401.A2363_00360"/>
<evidence type="ECO:0000313" key="3">
    <source>
        <dbReference type="Proteomes" id="UP000176186"/>
    </source>
</evidence>
<dbReference type="GO" id="GO:0004222">
    <property type="term" value="F:metalloendopeptidase activity"/>
    <property type="evidence" value="ECO:0007669"/>
    <property type="project" value="TreeGrafter"/>
</dbReference>
<comment type="caution">
    <text evidence="2">The sequence shown here is derived from an EMBL/GenBank/DDBJ whole genome shotgun (WGS) entry which is preliminary data.</text>
</comment>
<dbReference type="Proteomes" id="UP000176186">
    <property type="component" value="Unassembled WGS sequence"/>
</dbReference>
<dbReference type="InterPro" id="IPR016047">
    <property type="entry name" value="M23ase_b-sheet_dom"/>
</dbReference>
<protein>
    <recommendedName>
        <fullName evidence="1">M23ase beta-sheet core domain-containing protein</fullName>
    </recommendedName>
</protein>
<organism evidence="2 3">
    <name type="scientific">Candidatus Gottesmanbacteria bacterium RIFOXYB1_FULL_47_11</name>
    <dbReference type="NCBI Taxonomy" id="1798401"/>
    <lineage>
        <taxon>Bacteria</taxon>
        <taxon>Candidatus Gottesmaniibacteriota</taxon>
    </lineage>
</organism>
<dbReference type="InterPro" id="IPR050570">
    <property type="entry name" value="Cell_wall_metabolism_enzyme"/>
</dbReference>
<dbReference type="InterPro" id="IPR011055">
    <property type="entry name" value="Dup_hybrid_motif"/>
</dbReference>
<dbReference type="EMBL" id="MFKE01000020">
    <property type="protein sequence ID" value="OGG34877.1"/>
    <property type="molecule type" value="Genomic_DNA"/>
</dbReference>
<accession>A0A1F6BED0</accession>
<name>A0A1F6BED0_9BACT</name>
<feature type="domain" description="M23ase beta-sheet core" evidence="1">
    <location>
        <begin position="507"/>
        <end position="617"/>
    </location>
</feature>
<evidence type="ECO:0000313" key="2">
    <source>
        <dbReference type="EMBL" id="OGG34877.1"/>
    </source>
</evidence>
<dbReference type="AlphaFoldDB" id="A0A1F6BED0"/>
<dbReference type="SUPFAM" id="SSF51261">
    <property type="entry name" value="Duplicated hybrid motif"/>
    <property type="match status" value="1"/>
</dbReference>
<gene>
    <name evidence="2" type="ORF">A2363_00360</name>
</gene>
<dbReference type="PANTHER" id="PTHR21666">
    <property type="entry name" value="PEPTIDASE-RELATED"/>
    <property type="match status" value="1"/>
</dbReference>
<reference evidence="2 3" key="1">
    <citation type="journal article" date="2016" name="Nat. Commun.">
        <title>Thousands of microbial genomes shed light on interconnected biogeochemical processes in an aquifer system.</title>
        <authorList>
            <person name="Anantharaman K."/>
            <person name="Brown C.T."/>
            <person name="Hug L.A."/>
            <person name="Sharon I."/>
            <person name="Castelle C.J."/>
            <person name="Probst A.J."/>
            <person name="Thomas B.C."/>
            <person name="Singh A."/>
            <person name="Wilkins M.J."/>
            <person name="Karaoz U."/>
            <person name="Brodie E.L."/>
            <person name="Williams K.H."/>
            <person name="Hubbard S.S."/>
            <person name="Banfield J.F."/>
        </authorList>
    </citation>
    <scope>NUCLEOTIDE SEQUENCE [LARGE SCALE GENOMIC DNA]</scope>
</reference>
<dbReference type="CDD" id="cd12797">
    <property type="entry name" value="M23_peptidase"/>
    <property type="match status" value="1"/>
</dbReference>
<dbReference type="Gene3D" id="2.70.70.10">
    <property type="entry name" value="Glucose Permease (Domain IIA)"/>
    <property type="match status" value="1"/>
</dbReference>
<sequence length="656" mass="69809">MAVASHESIVKALALWTAAQQGKTEEQWGGFVSKHNIHDPLDPYPPEQEVIDAFIKRFTEEIFPPKEGEPAPGTTIDSKKLEELVSEFDGEYEKTKKLNIDAQERAKQHIQEIIRHTVETPGVAPEQKELLFRVLKSQSEQHPEKTIPEIMPRAVEICENAQPFLEPDAFKYAEGINLQFADLKGLTATQKAVAAPFFDTVTTVFPELRQGAINKNLEDGFRKLLNVPGNILRVPGKPPGNMLVDLFGQKVVDSPLFKQMIADAKRSMPTQGAPRSSAVNILGDLTSSLFRKAPGEAFVAYWEVYQIRVSKGLPPPTLYMFQMRAASTGLGSQAFHLGVNFASQKAKDVLVQKGLAALLGKGATVAAEAAVPGVGWTVAAFELAKGLFGKATNWLKRLGGTKSGEVPGDKWILGIGCGAILLVFFILPVVTQLNFDSALVGRLALGGGQGTGPVVNCTQTPNDPLCTFTPCEGNCLWPASGYITQGPFTGGYCSNAAETSHDVGSAANGIDIATFDGGPVYTPRAGTVVDVYTGCADNSGFSGDRCGGSSSYAGYGNYVILKTDDGYTLIFAHLLSAVGVTNGQHVEAGAQLGWMDQTGSSTGTHLHFGVLSGGSVLDFVPKNDSSHTPESINGCMKGGVSCTKQCPTTPVTAGTP</sequence>
<proteinExistence type="predicted"/>
<dbReference type="Pfam" id="PF01551">
    <property type="entry name" value="Peptidase_M23"/>
    <property type="match status" value="1"/>
</dbReference>